<dbReference type="GO" id="GO:0030015">
    <property type="term" value="C:CCR4-NOT core complex"/>
    <property type="evidence" value="ECO:0000318"/>
    <property type="project" value="GO_Central"/>
</dbReference>
<dbReference type="Proteomes" id="UP000015101">
    <property type="component" value="Unassembled WGS sequence"/>
</dbReference>
<dbReference type="Gene3D" id="2.30.30.1020">
    <property type="entry name" value="CCR4-NOT complex subunit 2/3/5, C-terminal domain"/>
    <property type="match status" value="1"/>
</dbReference>
<evidence type="ECO:0000256" key="11">
    <source>
        <dbReference type="SAM" id="Coils"/>
    </source>
</evidence>
<feature type="compositionally biased region" description="Low complexity" evidence="12">
    <location>
        <begin position="250"/>
        <end position="299"/>
    </location>
</feature>
<reference evidence="16" key="3">
    <citation type="submission" date="2015-06" db="UniProtKB">
        <authorList>
            <consortium name="EnsemblMetazoa"/>
        </authorList>
    </citation>
    <scope>IDENTIFICATION</scope>
</reference>
<dbReference type="GO" id="GO:0006355">
    <property type="term" value="P:regulation of DNA-templated transcription"/>
    <property type="evidence" value="ECO:0007669"/>
    <property type="project" value="InterPro"/>
</dbReference>
<keyword evidence="6" id="KW-0597">Phosphoprotein</keyword>
<evidence type="ECO:0000313" key="15">
    <source>
        <dbReference type="EMBL" id="ESN98451.1"/>
    </source>
</evidence>
<dbReference type="GO" id="GO:0000932">
    <property type="term" value="C:P-body"/>
    <property type="evidence" value="ECO:0000318"/>
    <property type="project" value="GO_Central"/>
</dbReference>
<dbReference type="OrthoDB" id="293823at2759"/>
<evidence type="ECO:0000259" key="14">
    <source>
        <dbReference type="Pfam" id="PF04153"/>
    </source>
</evidence>
<evidence type="ECO:0000256" key="2">
    <source>
        <dbReference type="ARBA" id="ARBA00004496"/>
    </source>
</evidence>
<feature type="compositionally biased region" description="Polar residues" evidence="12">
    <location>
        <begin position="418"/>
        <end position="428"/>
    </location>
</feature>
<keyword evidence="9 10" id="KW-0539">Nucleus</keyword>
<evidence type="ECO:0000256" key="9">
    <source>
        <dbReference type="ARBA" id="ARBA00023242"/>
    </source>
</evidence>
<keyword evidence="7 10" id="KW-0805">Transcription regulation</keyword>
<evidence type="ECO:0000313" key="17">
    <source>
        <dbReference type="Proteomes" id="UP000015101"/>
    </source>
</evidence>
<dbReference type="CTD" id="20195462"/>
<keyword evidence="11" id="KW-0175">Coiled coil</keyword>
<keyword evidence="4 10" id="KW-0963">Cytoplasm</keyword>
<evidence type="ECO:0000256" key="10">
    <source>
        <dbReference type="PIRNR" id="PIRNR005290"/>
    </source>
</evidence>
<dbReference type="eggNOG" id="KOG2150">
    <property type="taxonomic scope" value="Eukaryota"/>
</dbReference>
<dbReference type="STRING" id="6412.T1EFW0"/>
<reference evidence="15 17" key="2">
    <citation type="journal article" date="2013" name="Nature">
        <title>Insights into bilaterian evolution from three spiralian genomes.</title>
        <authorList>
            <person name="Simakov O."/>
            <person name="Marletaz F."/>
            <person name="Cho S.J."/>
            <person name="Edsinger-Gonzales E."/>
            <person name="Havlak P."/>
            <person name="Hellsten U."/>
            <person name="Kuo D.H."/>
            <person name="Larsson T."/>
            <person name="Lv J."/>
            <person name="Arendt D."/>
            <person name="Savage R."/>
            <person name="Osoegawa K."/>
            <person name="de Jong P."/>
            <person name="Grimwood J."/>
            <person name="Chapman J.A."/>
            <person name="Shapiro H."/>
            <person name="Aerts A."/>
            <person name="Otillar R.P."/>
            <person name="Terry A.Y."/>
            <person name="Boore J.L."/>
            <person name="Grigoriev I.V."/>
            <person name="Lindberg D.R."/>
            <person name="Seaver E.C."/>
            <person name="Weisblat D.A."/>
            <person name="Putnam N.H."/>
            <person name="Rokhsar D.S."/>
        </authorList>
    </citation>
    <scope>NUCLEOTIDE SEQUENCE</scope>
</reference>
<feature type="region of interest" description="Disordered" evidence="12">
    <location>
        <begin position="418"/>
        <end position="449"/>
    </location>
</feature>
<evidence type="ECO:0000256" key="7">
    <source>
        <dbReference type="ARBA" id="ARBA00023015"/>
    </source>
</evidence>
<dbReference type="GO" id="GO:0000289">
    <property type="term" value="P:nuclear-transcribed mRNA poly(A) tail shortening"/>
    <property type="evidence" value="ECO:0000318"/>
    <property type="project" value="GO_Central"/>
</dbReference>
<evidence type="ECO:0000259" key="13">
    <source>
        <dbReference type="Pfam" id="PF04065"/>
    </source>
</evidence>
<feature type="domain" description="CCR4-Not complex component Not N-terminal" evidence="13">
    <location>
        <begin position="3"/>
        <end position="235"/>
    </location>
</feature>
<evidence type="ECO:0000256" key="4">
    <source>
        <dbReference type="ARBA" id="ARBA00022490"/>
    </source>
</evidence>
<comment type="similarity">
    <text evidence="3 10">Belongs to the CNOT2/3/5 family.</text>
</comment>
<dbReference type="Pfam" id="PF04153">
    <property type="entry name" value="NOT2_3_5_C"/>
    <property type="match status" value="1"/>
</dbReference>
<dbReference type="InterPro" id="IPR038635">
    <property type="entry name" value="CCR4-NOT_su2/3/5_C_sf"/>
</dbReference>
<feature type="compositionally biased region" description="Low complexity" evidence="12">
    <location>
        <begin position="429"/>
        <end position="440"/>
    </location>
</feature>
<dbReference type="GeneID" id="20195462"/>
<accession>T1EFW0</accession>
<dbReference type="Pfam" id="PF04065">
    <property type="entry name" value="Not3"/>
    <property type="match status" value="1"/>
</dbReference>
<dbReference type="HOGENOM" id="CLU_013819_3_0_1"/>
<evidence type="ECO:0000313" key="16">
    <source>
        <dbReference type="EnsemblMetazoa" id="HelroP113765"/>
    </source>
</evidence>
<comment type="subcellular location">
    <subcellularLocation>
        <location evidence="2 10">Cytoplasm</location>
    </subcellularLocation>
    <subcellularLocation>
        <location evidence="1 10">Nucleus</location>
    </subcellularLocation>
</comment>
<sequence length="621" mass="69475">MIKLSGEIDRTLKKIVEGIEVFDDMWAKVHSAVNCNVKEKHEAELKKEIKKLQRLRDFVKSWITSNDIKDKNVLLEHKKLIENKMEQFKVIERETKTKAYSTVGLGTAVKVDPKEKEKDDIRMWLSNQIDALNIQVDQIESSIEAIISKKKKLDSEKQEQVDNYRCHLEQHRFHIGRLELTMRLVDNDALDISLINKIKESVEYYVSLGSDPTSSSGPLNSDDSMMYLYDELNLDEVGWLVASTSISSSFTSTTTTTTTTTSTTTTSYSSTTTTTSLSSSSTATTTSSSTTSSSSSSSSRDPVSVAAMSLKQLSITAAARSNNQSDFSKIVNGQSQQGMPTPSTAPTPFSSSSSASSSSLPSSSSSSFLPTSLTSLPTMYNTSSSSSSVLNSTMTTTTTILASAATTTTITITSGNYPLQQLQPPSSTNNQSNLSVNYNNDSSSSLLVNPPQSNSTKVIRLHPLLGVAPLGTQPLDKYHRHQLVMLGAAINHIPYEIDSEQIRPCLPRNVYNSPTYYTPASHLSFDSIEFFNQLHIETLFFVFYFMEGTKAQHLAAKALKLKSWRFHTKCLMWFQRFEEPKIINEDYEQGSYLYFDFEAWAQRQREDFTFEYKYLEDHELN</sequence>
<dbReference type="PANTHER" id="PTHR23326">
    <property type="entry name" value="CCR4 NOT-RELATED"/>
    <property type="match status" value="1"/>
</dbReference>
<dbReference type="EMBL" id="KB097144">
    <property type="protein sequence ID" value="ESN98451.1"/>
    <property type="molecule type" value="Genomic_DNA"/>
</dbReference>
<protein>
    <recommendedName>
        <fullName evidence="18">CCR4-NOT transcription complex subunit 3</fullName>
    </recommendedName>
</protein>
<dbReference type="InParanoid" id="T1EFW0"/>
<evidence type="ECO:0000256" key="1">
    <source>
        <dbReference type="ARBA" id="ARBA00004123"/>
    </source>
</evidence>
<dbReference type="KEGG" id="hro:HELRODRAFT_113765"/>
<dbReference type="InterPro" id="IPR040168">
    <property type="entry name" value="Not2/3/5"/>
</dbReference>
<dbReference type="InterPro" id="IPR007282">
    <property type="entry name" value="NOT2/3/5_C"/>
</dbReference>
<dbReference type="AlphaFoldDB" id="T1EFW0"/>
<feature type="compositionally biased region" description="Low complexity" evidence="12">
    <location>
        <begin position="340"/>
        <end position="368"/>
    </location>
</feature>
<proteinExistence type="inferred from homology"/>
<dbReference type="OMA" id="QTSTERM"/>
<dbReference type="GO" id="GO:2000036">
    <property type="term" value="P:regulation of stem cell population maintenance"/>
    <property type="evidence" value="ECO:0007669"/>
    <property type="project" value="UniProtKB-ARBA"/>
</dbReference>
<feature type="region of interest" description="Disordered" evidence="12">
    <location>
        <begin position="332"/>
        <end position="368"/>
    </location>
</feature>
<organism evidence="16 17">
    <name type="scientific">Helobdella robusta</name>
    <name type="common">Californian leech</name>
    <dbReference type="NCBI Taxonomy" id="6412"/>
    <lineage>
        <taxon>Eukaryota</taxon>
        <taxon>Metazoa</taxon>
        <taxon>Spiralia</taxon>
        <taxon>Lophotrochozoa</taxon>
        <taxon>Annelida</taxon>
        <taxon>Clitellata</taxon>
        <taxon>Hirudinea</taxon>
        <taxon>Rhynchobdellida</taxon>
        <taxon>Glossiphoniidae</taxon>
        <taxon>Helobdella</taxon>
    </lineage>
</organism>
<dbReference type="EMBL" id="AMQM01005880">
    <property type="status" value="NOT_ANNOTATED_CDS"/>
    <property type="molecule type" value="Genomic_DNA"/>
</dbReference>
<dbReference type="PIRSF" id="PIRSF005290">
    <property type="entry name" value="NOT_su_3_5"/>
    <property type="match status" value="1"/>
</dbReference>
<feature type="coiled-coil region" evidence="11">
    <location>
        <begin position="129"/>
        <end position="156"/>
    </location>
</feature>
<evidence type="ECO:0000256" key="12">
    <source>
        <dbReference type="SAM" id="MobiDB-lite"/>
    </source>
</evidence>
<keyword evidence="8 10" id="KW-0804">Transcription</keyword>
<dbReference type="RefSeq" id="XP_009023407.1">
    <property type="nucleotide sequence ID" value="XM_009025159.1"/>
</dbReference>
<feature type="region of interest" description="Disordered" evidence="12">
    <location>
        <begin position="250"/>
        <end position="301"/>
    </location>
</feature>
<keyword evidence="17" id="KW-1185">Reference proteome</keyword>
<evidence type="ECO:0008006" key="18">
    <source>
        <dbReference type="Google" id="ProtNLM"/>
    </source>
</evidence>
<evidence type="ECO:0000256" key="5">
    <source>
        <dbReference type="ARBA" id="ARBA00022491"/>
    </source>
</evidence>
<gene>
    <name evidence="16" type="primary">20195462</name>
    <name evidence="15" type="ORF">HELRODRAFT_113765</name>
</gene>
<keyword evidence="5 10" id="KW-0678">Repressor</keyword>
<dbReference type="GO" id="GO:0005634">
    <property type="term" value="C:nucleus"/>
    <property type="evidence" value="ECO:0007669"/>
    <property type="project" value="UniProtKB-SubCell"/>
</dbReference>
<name>T1EFW0_HELRO</name>
<evidence type="ECO:0000256" key="8">
    <source>
        <dbReference type="ARBA" id="ARBA00023163"/>
    </source>
</evidence>
<evidence type="ECO:0000256" key="3">
    <source>
        <dbReference type="ARBA" id="ARBA00007682"/>
    </source>
</evidence>
<dbReference type="EnsemblMetazoa" id="HelroT113765">
    <property type="protein sequence ID" value="HelroP113765"/>
    <property type="gene ID" value="HelroG113765"/>
</dbReference>
<reference evidence="17" key="1">
    <citation type="submission" date="2012-12" db="EMBL/GenBank/DDBJ databases">
        <authorList>
            <person name="Hellsten U."/>
            <person name="Grimwood J."/>
            <person name="Chapman J.A."/>
            <person name="Shapiro H."/>
            <person name="Aerts A."/>
            <person name="Otillar R.P."/>
            <person name="Terry A.Y."/>
            <person name="Boore J.L."/>
            <person name="Simakov O."/>
            <person name="Marletaz F."/>
            <person name="Cho S.-J."/>
            <person name="Edsinger-Gonzales E."/>
            <person name="Havlak P."/>
            <person name="Kuo D.-H."/>
            <person name="Larsson T."/>
            <person name="Lv J."/>
            <person name="Arendt D."/>
            <person name="Savage R."/>
            <person name="Osoegawa K."/>
            <person name="de Jong P."/>
            <person name="Lindberg D.R."/>
            <person name="Seaver E.C."/>
            <person name="Weisblat D.A."/>
            <person name="Putnam N.H."/>
            <person name="Grigoriev I.V."/>
            <person name="Rokhsar D.S."/>
        </authorList>
    </citation>
    <scope>NUCLEOTIDE SEQUENCE</scope>
</reference>
<dbReference type="InterPro" id="IPR012270">
    <property type="entry name" value="CCR4-NOT_su3/5"/>
</dbReference>
<dbReference type="InterPro" id="IPR007207">
    <property type="entry name" value="Not_N"/>
</dbReference>
<feature type="domain" description="NOT2/NOT3/NOT5 C-terminal" evidence="14">
    <location>
        <begin position="509"/>
        <end position="615"/>
    </location>
</feature>
<evidence type="ECO:0000256" key="6">
    <source>
        <dbReference type="ARBA" id="ARBA00022553"/>
    </source>
</evidence>